<name>A0A1I3R6T4_9RHOB</name>
<gene>
    <name evidence="2" type="ORF">SAMN04488095_2820</name>
</gene>
<accession>A0A1I3R6T4</accession>
<dbReference type="STRING" id="390807.SAMN04488095_2820"/>
<dbReference type="OrthoDB" id="7847197at2"/>
<evidence type="ECO:0000313" key="3">
    <source>
        <dbReference type="Proteomes" id="UP000199110"/>
    </source>
</evidence>
<dbReference type="Proteomes" id="UP000199110">
    <property type="component" value="Unassembled WGS sequence"/>
</dbReference>
<sequence length="583" mass="61842">MTFGAVRVLAFGVFLLPCSALAESVQLRSGEHDGFSRLVFADEPDQTWQIDRPTERRVEIRFSAREPELDVSRVFDLIPRDRIRDIAYESGILSLDLACDCGVDVSQIPTGHVVIDVGDGDPDSPAGQTIAVRSIPVPLQGLSLDLVPSPAEPKTGPRLAQAPLRENTPSQVRVQPLRIAPLILPEQSPEAEASTMTCSLEQRAAGILNADPDAALAQLTEATSSLLDGQDLLEEAAIERLADLYLSAGWGAEAIAVLQAGKISDTERDVIASALDNTVPRHSSIVDPGCGAAATTLALLIGTDRELWARSDQSALVRFLADLPDTRWKDLETRIANALASLSAEDLLIGLHKNTVVPDPGPDLPDLAGTDAAAIDAVLRLFEQAAADGEVLDETNLVNALALLPSVPPGPQETAMREGLALALLKAGHMEDALKLVESDPVQTEILTEHALATLAPGLAVEFAMRARSRLPISSPVRARAAALLEGFGLSSLAGAYAPRQPRPVQDVPSDAAIVPDPWLSRDYASLLETEDVAARKAVAALILDRDATIDPEGDLAAAELILSESQQMSAAISELLQDPAVQ</sequence>
<keyword evidence="1" id="KW-0732">Signal</keyword>
<feature type="signal peptide" evidence="1">
    <location>
        <begin position="1"/>
        <end position="22"/>
    </location>
</feature>
<protein>
    <recommendedName>
        <fullName evidence="4">Tetratricopeptide repeat-containing protein</fullName>
    </recommendedName>
</protein>
<dbReference type="AlphaFoldDB" id="A0A1I3R6T4"/>
<proteinExistence type="predicted"/>
<dbReference type="RefSeq" id="WP_139212373.1">
    <property type="nucleotide sequence ID" value="NZ_FORA01000003.1"/>
</dbReference>
<organism evidence="2 3">
    <name type="scientific">Jannaschia pohangensis</name>
    <dbReference type="NCBI Taxonomy" id="390807"/>
    <lineage>
        <taxon>Bacteria</taxon>
        <taxon>Pseudomonadati</taxon>
        <taxon>Pseudomonadota</taxon>
        <taxon>Alphaproteobacteria</taxon>
        <taxon>Rhodobacterales</taxon>
        <taxon>Roseobacteraceae</taxon>
        <taxon>Jannaschia</taxon>
    </lineage>
</organism>
<dbReference type="EMBL" id="FORA01000003">
    <property type="protein sequence ID" value="SFJ42313.1"/>
    <property type="molecule type" value="Genomic_DNA"/>
</dbReference>
<evidence type="ECO:0008006" key="4">
    <source>
        <dbReference type="Google" id="ProtNLM"/>
    </source>
</evidence>
<keyword evidence="3" id="KW-1185">Reference proteome</keyword>
<evidence type="ECO:0000256" key="1">
    <source>
        <dbReference type="SAM" id="SignalP"/>
    </source>
</evidence>
<reference evidence="2 3" key="1">
    <citation type="submission" date="2016-10" db="EMBL/GenBank/DDBJ databases">
        <authorList>
            <person name="de Groot N.N."/>
        </authorList>
    </citation>
    <scope>NUCLEOTIDE SEQUENCE [LARGE SCALE GENOMIC DNA]</scope>
    <source>
        <strain evidence="2 3">DSM 19073</strain>
    </source>
</reference>
<evidence type="ECO:0000313" key="2">
    <source>
        <dbReference type="EMBL" id="SFJ42313.1"/>
    </source>
</evidence>
<feature type="chain" id="PRO_5011543886" description="Tetratricopeptide repeat-containing protein" evidence="1">
    <location>
        <begin position="23"/>
        <end position="583"/>
    </location>
</feature>